<protein>
    <recommendedName>
        <fullName evidence="5 8">Aldose 1-epimerase</fullName>
        <ecNumber evidence="4 8">5.1.3.3</ecNumber>
    </recommendedName>
</protein>
<evidence type="ECO:0000256" key="9">
    <source>
        <dbReference type="PIRSR" id="PIRSR005096-1"/>
    </source>
</evidence>
<keyword evidence="6 8" id="KW-0413">Isomerase</keyword>
<feature type="active site" description="Proton acceptor" evidence="9">
    <location>
        <position position="327"/>
    </location>
</feature>
<evidence type="ECO:0000256" key="5">
    <source>
        <dbReference type="ARBA" id="ARBA00014165"/>
    </source>
</evidence>
<dbReference type="InterPro" id="IPR011013">
    <property type="entry name" value="Gal_mutarotase_sf_dom"/>
</dbReference>
<keyword evidence="13" id="KW-1185">Reference proteome</keyword>
<dbReference type="PIRSF" id="PIRSF005096">
    <property type="entry name" value="GALM"/>
    <property type="match status" value="1"/>
</dbReference>
<sequence>MRTLASTLLLAASAMPATGLAQDRSDPTITLRNASGMTVRLIPQGAAVTAIEVPDRDGKTANVVLGYATAADYRTKMKNNFFGTTVGRYAGRIGNARFVLDGKPVQLEPNDGPNALHGGGKAGLEAFDWQVSQPRGSRDRVTFTTISPDGFQGFPGQLTLSVTYRLAADNALHIDYTARTTRTTVLNLTNHSYFNLAGEASGSVLGQTLQLQADRYLPTDDRGIPTGALAPVAGTPLDFRQPHAIGERMANPVPPLTPRGYNHAWLFNKPAGPLAPVARLADPATGRTLTVETTEPSIQVYTGGYLNGTDIGPGGRPYAPGAGVALEVQHLPDSPNHASFPPTVLKPGQIYRQTTVWRFGVDRPKERTIRR</sequence>
<dbReference type="InterPro" id="IPR008183">
    <property type="entry name" value="Aldose_1/G6P_1-epimerase"/>
</dbReference>
<dbReference type="AlphaFoldDB" id="A0A7W9BDI0"/>
<evidence type="ECO:0000256" key="6">
    <source>
        <dbReference type="ARBA" id="ARBA00023235"/>
    </source>
</evidence>
<evidence type="ECO:0000256" key="3">
    <source>
        <dbReference type="ARBA" id="ARBA00006206"/>
    </source>
</evidence>
<comment type="similarity">
    <text evidence="3 8">Belongs to the aldose epimerase family.</text>
</comment>
<dbReference type="InterPro" id="IPR015443">
    <property type="entry name" value="Aldose_1-epimerase"/>
</dbReference>
<dbReference type="CDD" id="cd09019">
    <property type="entry name" value="galactose_mutarotase_like"/>
    <property type="match status" value="1"/>
</dbReference>
<organism evidence="12 13">
    <name type="scientific">Sphingomonas aerophila</name>
    <dbReference type="NCBI Taxonomy" id="1344948"/>
    <lineage>
        <taxon>Bacteria</taxon>
        <taxon>Pseudomonadati</taxon>
        <taxon>Pseudomonadota</taxon>
        <taxon>Alphaproteobacteria</taxon>
        <taxon>Sphingomonadales</taxon>
        <taxon>Sphingomonadaceae</taxon>
        <taxon>Sphingomonas</taxon>
    </lineage>
</organism>
<dbReference type="GO" id="GO:0004034">
    <property type="term" value="F:aldose 1-epimerase activity"/>
    <property type="evidence" value="ECO:0007669"/>
    <property type="project" value="UniProtKB-EC"/>
</dbReference>
<dbReference type="NCBIfam" id="NF008277">
    <property type="entry name" value="PRK11055.1"/>
    <property type="match status" value="1"/>
</dbReference>
<proteinExistence type="inferred from homology"/>
<dbReference type="PROSITE" id="PS00545">
    <property type="entry name" value="ALDOSE_1_EPIMERASE"/>
    <property type="match status" value="1"/>
</dbReference>
<dbReference type="Gene3D" id="2.70.98.10">
    <property type="match status" value="1"/>
</dbReference>
<evidence type="ECO:0000256" key="4">
    <source>
        <dbReference type="ARBA" id="ARBA00013185"/>
    </source>
</evidence>
<dbReference type="GO" id="GO:0006006">
    <property type="term" value="P:glucose metabolic process"/>
    <property type="evidence" value="ECO:0007669"/>
    <property type="project" value="TreeGrafter"/>
</dbReference>
<dbReference type="EMBL" id="JACIJK010000005">
    <property type="protein sequence ID" value="MBB5714959.1"/>
    <property type="molecule type" value="Genomic_DNA"/>
</dbReference>
<accession>A0A7W9BDI0</accession>
<keyword evidence="11" id="KW-0732">Signal</keyword>
<dbReference type="Pfam" id="PF01263">
    <property type="entry name" value="Aldose_epim"/>
    <property type="match status" value="1"/>
</dbReference>
<evidence type="ECO:0000256" key="11">
    <source>
        <dbReference type="SAM" id="SignalP"/>
    </source>
</evidence>
<evidence type="ECO:0000256" key="1">
    <source>
        <dbReference type="ARBA" id="ARBA00001614"/>
    </source>
</evidence>
<feature type="active site" description="Proton donor" evidence="9">
    <location>
        <position position="191"/>
    </location>
</feature>
<dbReference type="GO" id="GO:0033499">
    <property type="term" value="P:galactose catabolic process via UDP-galactose, Leloir pathway"/>
    <property type="evidence" value="ECO:0007669"/>
    <property type="project" value="TreeGrafter"/>
</dbReference>
<feature type="binding site" evidence="10">
    <location>
        <begin position="191"/>
        <end position="193"/>
    </location>
    <ligand>
        <name>beta-D-galactose</name>
        <dbReference type="ChEBI" id="CHEBI:27667"/>
    </ligand>
</feature>
<dbReference type="UniPathway" id="UPA00242"/>
<feature type="signal peptide" evidence="11">
    <location>
        <begin position="1"/>
        <end position="21"/>
    </location>
</feature>
<comment type="pathway">
    <text evidence="2 8">Carbohydrate metabolism; hexose metabolism.</text>
</comment>
<comment type="catalytic activity">
    <reaction evidence="1 8">
        <text>alpha-D-glucose = beta-D-glucose</text>
        <dbReference type="Rhea" id="RHEA:10264"/>
        <dbReference type="ChEBI" id="CHEBI:15903"/>
        <dbReference type="ChEBI" id="CHEBI:17925"/>
        <dbReference type="EC" id="5.1.3.3"/>
    </reaction>
</comment>
<dbReference type="InterPro" id="IPR018052">
    <property type="entry name" value="Ald1_epimerase_CS"/>
</dbReference>
<dbReference type="InterPro" id="IPR014718">
    <property type="entry name" value="GH-type_carb-bd"/>
</dbReference>
<dbReference type="PANTHER" id="PTHR10091">
    <property type="entry name" value="ALDOSE-1-EPIMERASE"/>
    <property type="match status" value="1"/>
</dbReference>
<name>A0A7W9BDI0_9SPHN</name>
<evidence type="ECO:0000313" key="13">
    <source>
        <dbReference type="Proteomes" id="UP000546200"/>
    </source>
</evidence>
<feature type="chain" id="PRO_5031171822" description="Aldose 1-epimerase" evidence="11">
    <location>
        <begin position="22"/>
        <end position="371"/>
    </location>
</feature>
<evidence type="ECO:0000256" key="8">
    <source>
        <dbReference type="PIRNR" id="PIRNR005096"/>
    </source>
</evidence>
<reference evidence="12 13" key="1">
    <citation type="submission" date="2020-08" db="EMBL/GenBank/DDBJ databases">
        <title>Genomic Encyclopedia of Type Strains, Phase IV (KMG-IV): sequencing the most valuable type-strain genomes for metagenomic binning, comparative biology and taxonomic classification.</title>
        <authorList>
            <person name="Goeker M."/>
        </authorList>
    </citation>
    <scope>NUCLEOTIDE SEQUENCE [LARGE SCALE GENOMIC DNA]</scope>
    <source>
        <strain evidence="12 13">DSM 100044</strain>
    </source>
</reference>
<evidence type="ECO:0000256" key="2">
    <source>
        <dbReference type="ARBA" id="ARBA00005028"/>
    </source>
</evidence>
<dbReference type="Proteomes" id="UP000546200">
    <property type="component" value="Unassembled WGS sequence"/>
</dbReference>
<dbReference type="EC" id="5.1.3.3" evidence="4 8"/>
<evidence type="ECO:0000256" key="7">
    <source>
        <dbReference type="ARBA" id="ARBA00023277"/>
    </source>
</evidence>
<comment type="caution">
    <text evidence="12">The sequence shown here is derived from an EMBL/GenBank/DDBJ whole genome shotgun (WGS) entry which is preliminary data.</text>
</comment>
<gene>
    <name evidence="12" type="ORF">FHS94_001800</name>
</gene>
<evidence type="ECO:0000313" key="12">
    <source>
        <dbReference type="EMBL" id="MBB5714959.1"/>
    </source>
</evidence>
<dbReference type="SUPFAM" id="SSF74650">
    <property type="entry name" value="Galactose mutarotase-like"/>
    <property type="match status" value="1"/>
</dbReference>
<dbReference type="PANTHER" id="PTHR10091:SF0">
    <property type="entry name" value="GALACTOSE MUTAROTASE"/>
    <property type="match status" value="1"/>
</dbReference>
<dbReference type="GO" id="GO:0030246">
    <property type="term" value="F:carbohydrate binding"/>
    <property type="evidence" value="ECO:0007669"/>
    <property type="project" value="InterPro"/>
</dbReference>
<evidence type="ECO:0000256" key="10">
    <source>
        <dbReference type="PIRSR" id="PIRSR005096-3"/>
    </source>
</evidence>
<keyword evidence="7 8" id="KW-0119">Carbohydrate metabolism</keyword>
<dbReference type="InterPro" id="IPR047215">
    <property type="entry name" value="Galactose_mutarotase-like"/>
</dbReference>